<dbReference type="Gene3D" id="1.20.1440.100">
    <property type="entry name" value="SG protein - dephosphorylation function"/>
    <property type="match status" value="1"/>
</dbReference>
<dbReference type="InterPro" id="IPR006385">
    <property type="entry name" value="HAD_hydro_SerB1"/>
</dbReference>
<sequence>MSSTNPASATAPTDGAEGVAAFFDVDNTLVRGASAYLLARKLHERKFFHLREIMWFALKQLRFVARGEHLGDIQAIRDRALLLVKGILVADIEKIGEEIYDEYIAPKLWQGTVAIANQHRAVGREVWLVTATPVEVANVIASRLNLSGALGTVVDREDGLYTGSLATPILHAAEKAQAVRELAKERGISLSNSWAYSDSYNDVPLLEAVGHPVCVNPDARLRAYAKRRGWQVYDFRKGQRAAKLSLKAAGVIGFIWALKRSFKDRSGF</sequence>
<dbReference type="OrthoDB" id="25607at2"/>
<keyword evidence="3" id="KW-1185">Reference proteome</keyword>
<dbReference type="EMBL" id="BJNY01000004">
    <property type="protein sequence ID" value="GED05334.1"/>
    <property type="molecule type" value="Genomic_DNA"/>
</dbReference>
<dbReference type="NCBIfam" id="TIGR01490">
    <property type="entry name" value="HAD-SF-IB-hyp1"/>
    <property type="match status" value="1"/>
</dbReference>
<dbReference type="Pfam" id="PF12710">
    <property type="entry name" value="HAD"/>
    <property type="match status" value="1"/>
</dbReference>
<proteinExistence type="inferred from homology"/>
<dbReference type="Gene3D" id="3.40.50.1000">
    <property type="entry name" value="HAD superfamily/HAD-like"/>
    <property type="match status" value="1"/>
</dbReference>
<dbReference type="RefSeq" id="WP_141362294.1">
    <property type="nucleotide sequence ID" value="NZ_BAAAJL010000001.1"/>
</dbReference>
<dbReference type="Proteomes" id="UP000316612">
    <property type="component" value="Unassembled WGS sequence"/>
</dbReference>
<evidence type="ECO:0000313" key="3">
    <source>
        <dbReference type="Proteomes" id="UP000316612"/>
    </source>
</evidence>
<evidence type="ECO:0000313" key="2">
    <source>
        <dbReference type="EMBL" id="GED05334.1"/>
    </source>
</evidence>
<comment type="similarity">
    <text evidence="1">Belongs to the HAD-like hydrolase superfamily. SerB family.</text>
</comment>
<dbReference type="NCBIfam" id="TIGR01488">
    <property type="entry name" value="HAD-SF-IB"/>
    <property type="match status" value="1"/>
</dbReference>
<dbReference type="PANTHER" id="PTHR43344:SF15">
    <property type="entry name" value="PHOSPHOSERINE PHOSPHATASE SERB1"/>
    <property type="match status" value="1"/>
</dbReference>
<dbReference type="GO" id="GO:0016787">
    <property type="term" value="F:hydrolase activity"/>
    <property type="evidence" value="ECO:0007669"/>
    <property type="project" value="UniProtKB-KW"/>
</dbReference>
<dbReference type="AlphaFoldDB" id="A0A4Y4DN73"/>
<evidence type="ECO:0000256" key="1">
    <source>
        <dbReference type="ARBA" id="ARBA00009184"/>
    </source>
</evidence>
<reference evidence="2 3" key="1">
    <citation type="submission" date="2019-06" db="EMBL/GenBank/DDBJ databases">
        <title>Whole genome shotgun sequence of Glutamicibacter uratoxydans NBRC 15515.</title>
        <authorList>
            <person name="Hosoyama A."/>
            <person name="Uohara A."/>
            <person name="Ohji S."/>
            <person name="Ichikawa N."/>
        </authorList>
    </citation>
    <scope>NUCLEOTIDE SEQUENCE [LARGE SCALE GENOMIC DNA]</scope>
    <source>
        <strain evidence="2 3">NBRC 15515</strain>
    </source>
</reference>
<protein>
    <submittedName>
        <fullName evidence="2">Hydrolase</fullName>
    </submittedName>
</protein>
<dbReference type="CDD" id="cd02612">
    <property type="entry name" value="HAD_PGPPase"/>
    <property type="match status" value="1"/>
</dbReference>
<name>A0A4Y4DN73_GLUUR</name>
<dbReference type="PANTHER" id="PTHR43344">
    <property type="entry name" value="PHOSPHOSERINE PHOSPHATASE"/>
    <property type="match status" value="1"/>
</dbReference>
<dbReference type="InterPro" id="IPR050582">
    <property type="entry name" value="HAD-like_SerB"/>
</dbReference>
<organism evidence="2 3">
    <name type="scientific">Glutamicibacter uratoxydans</name>
    <name type="common">Arthrobacter uratoxydans</name>
    <dbReference type="NCBI Taxonomy" id="43667"/>
    <lineage>
        <taxon>Bacteria</taxon>
        <taxon>Bacillati</taxon>
        <taxon>Actinomycetota</taxon>
        <taxon>Actinomycetes</taxon>
        <taxon>Micrococcales</taxon>
        <taxon>Micrococcaceae</taxon>
        <taxon>Glutamicibacter</taxon>
    </lineage>
</organism>
<dbReference type="SUPFAM" id="SSF56784">
    <property type="entry name" value="HAD-like"/>
    <property type="match status" value="1"/>
</dbReference>
<gene>
    <name evidence="2" type="ORF">AUR04nite_08660</name>
</gene>
<keyword evidence="2" id="KW-0378">Hydrolase</keyword>
<comment type="caution">
    <text evidence="2">The sequence shown here is derived from an EMBL/GenBank/DDBJ whole genome shotgun (WGS) entry which is preliminary data.</text>
</comment>
<dbReference type="InterPro" id="IPR023214">
    <property type="entry name" value="HAD_sf"/>
</dbReference>
<accession>A0A4Y4DN73</accession>
<dbReference type="InterPro" id="IPR036412">
    <property type="entry name" value="HAD-like_sf"/>
</dbReference>